<reference evidence="6" key="1">
    <citation type="submission" date="2022-07" db="EMBL/GenBank/DDBJ databases">
        <title>Taxonomic analysis of Microcella humidisoli nov. sp., isolated from riverside soil.</title>
        <authorList>
            <person name="Molina K.M."/>
            <person name="Kim S.B."/>
        </authorList>
    </citation>
    <scope>NUCLEOTIDE SEQUENCE</scope>
    <source>
        <strain evidence="6">MMS21-STM10</strain>
    </source>
</reference>
<organism evidence="6 7">
    <name type="scientific">Microcella humidisoli</name>
    <dbReference type="NCBI Taxonomy" id="2963406"/>
    <lineage>
        <taxon>Bacteria</taxon>
        <taxon>Bacillati</taxon>
        <taxon>Actinomycetota</taxon>
        <taxon>Actinomycetes</taxon>
        <taxon>Micrococcales</taxon>
        <taxon>Microbacteriaceae</taxon>
        <taxon>Microcella</taxon>
    </lineage>
</organism>
<protein>
    <submittedName>
        <fullName evidence="6">Recombinase family protein</fullName>
    </submittedName>
</protein>
<keyword evidence="2" id="KW-0229">DNA integration</keyword>
<dbReference type="CDD" id="cd00569">
    <property type="entry name" value="HTH_Hin_like"/>
    <property type="match status" value="1"/>
</dbReference>
<evidence type="ECO:0000259" key="5">
    <source>
        <dbReference type="PROSITE" id="PS51736"/>
    </source>
</evidence>
<dbReference type="CDD" id="cd03768">
    <property type="entry name" value="SR_ResInv"/>
    <property type="match status" value="1"/>
</dbReference>
<dbReference type="InterPro" id="IPR036162">
    <property type="entry name" value="Resolvase-like_N_sf"/>
</dbReference>
<dbReference type="EMBL" id="CP101497">
    <property type="protein sequence ID" value="UTT62527.1"/>
    <property type="molecule type" value="Genomic_DNA"/>
</dbReference>
<name>A0ABY5FWL1_9MICO</name>
<dbReference type="SUPFAM" id="SSF53041">
    <property type="entry name" value="Resolvase-like"/>
    <property type="match status" value="1"/>
</dbReference>
<dbReference type="InterPro" id="IPR006120">
    <property type="entry name" value="Resolvase_HTH_dom"/>
</dbReference>
<evidence type="ECO:0000256" key="3">
    <source>
        <dbReference type="ARBA" id="ARBA00023125"/>
    </source>
</evidence>
<proteinExistence type="inferred from homology"/>
<dbReference type="RefSeq" id="WP_255159673.1">
    <property type="nucleotide sequence ID" value="NZ_CP101497.1"/>
</dbReference>
<dbReference type="PROSITE" id="PS51736">
    <property type="entry name" value="RECOMBINASES_3"/>
    <property type="match status" value="1"/>
</dbReference>
<dbReference type="Gene3D" id="1.10.10.60">
    <property type="entry name" value="Homeodomain-like"/>
    <property type="match status" value="1"/>
</dbReference>
<dbReference type="InterPro" id="IPR050639">
    <property type="entry name" value="SSR_resolvase"/>
</dbReference>
<dbReference type="PANTHER" id="PTHR30461:SF2">
    <property type="entry name" value="SERINE RECOMBINASE PINE-RELATED"/>
    <property type="match status" value="1"/>
</dbReference>
<dbReference type="SUPFAM" id="SSF46689">
    <property type="entry name" value="Homeodomain-like"/>
    <property type="match status" value="1"/>
</dbReference>
<gene>
    <name evidence="6" type="ORF">NNL39_12895</name>
</gene>
<keyword evidence="4" id="KW-0233">DNA recombination</keyword>
<feature type="domain" description="Resolvase/invertase-type recombinase catalytic" evidence="5">
    <location>
        <begin position="2"/>
        <end position="138"/>
    </location>
</feature>
<comment type="similarity">
    <text evidence="1">Belongs to the site-specific recombinase resolvase family.</text>
</comment>
<evidence type="ECO:0000313" key="6">
    <source>
        <dbReference type="EMBL" id="UTT62527.1"/>
    </source>
</evidence>
<dbReference type="Gene3D" id="3.40.50.1390">
    <property type="entry name" value="Resolvase, N-terminal catalytic domain"/>
    <property type="match status" value="1"/>
</dbReference>
<evidence type="ECO:0000256" key="1">
    <source>
        <dbReference type="ARBA" id="ARBA00009913"/>
    </source>
</evidence>
<dbReference type="Pfam" id="PF00239">
    <property type="entry name" value="Resolvase"/>
    <property type="match status" value="1"/>
</dbReference>
<evidence type="ECO:0000256" key="2">
    <source>
        <dbReference type="ARBA" id="ARBA00022908"/>
    </source>
</evidence>
<keyword evidence="3" id="KW-0238">DNA-binding</keyword>
<dbReference type="Proteomes" id="UP001060039">
    <property type="component" value="Chromosome"/>
</dbReference>
<dbReference type="PANTHER" id="PTHR30461">
    <property type="entry name" value="DNA-INVERTASE FROM LAMBDOID PROPHAGE"/>
    <property type="match status" value="1"/>
</dbReference>
<accession>A0ABY5FWL1</accession>
<evidence type="ECO:0000256" key="4">
    <source>
        <dbReference type="ARBA" id="ARBA00023172"/>
    </source>
</evidence>
<dbReference type="SMART" id="SM00857">
    <property type="entry name" value="Resolvase"/>
    <property type="match status" value="1"/>
</dbReference>
<sequence length="187" mass="20389">MTTFAYIRTSTNDQNAALQRDALAAAGIAEKYVYADEGVSGTLASRPRLDALLDRLDEGDEVVVWKLDRLGRNTRNVLDLIATIKAKGATFRSLTEGISTSGPMGEAMLTIMTAFAQLERDTIVERTRAGLLAAKAKGRVGGRPSKIDDKTQERIRKLVASGDYTRAEVAEMVKVSPATLYRALQRL</sequence>
<dbReference type="PROSITE" id="PS00398">
    <property type="entry name" value="RECOMBINASES_2"/>
    <property type="match status" value="1"/>
</dbReference>
<keyword evidence="7" id="KW-1185">Reference proteome</keyword>
<evidence type="ECO:0000313" key="7">
    <source>
        <dbReference type="Proteomes" id="UP001060039"/>
    </source>
</evidence>
<dbReference type="InterPro" id="IPR006119">
    <property type="entry name" value="Resolv_N"/>
</dbReference>
<dbReference type="Pfam" id="PF02796">
    <property type="entry name" value="HTH_7"/>
    <property type="match status" value="1"/>
</dbReference>
<dbReference type="InterPro" id="IPR009057">
    <property type="entry name" value="Homeodomain-like_sf"/>
</dbReference>
<dbReference type="InterPro" id="IPR006118">
    <property type="entry name" value="Recombinase_CS"/>
</dbReference>